<evidence type="ECO:0000313" key="3">
    <source>
        <dbReference type="Proteomes" id="UP000461880"/>
    </source>
</evidence>
<dbReference type="EMBL" id="VUMN01000018">
    <property type="protein sequence ID" value="MSS58881.1"/>
    <property type="molecule type" value="Genomic_DNA"/>
</dbReference>
<sequence length="350" mass="40669">MERHVLFFGHDKIEVSMKYDLSLITSSRFCYQDVMKSFDLDYEETASVLSGWEEAGLIRPIRSSGRVAFTPSFYARYQKIRTVKDQTAERERILHLHPSLISFYLSHLSDYEKMEPEILKLSSYLSSHKQELSDPDCLMTVKERSYAIFGNEKYLEQHHSAIPLSDQELNCRPTYEPFFARETDPEGNEILVLENRDPWDSISSQLKPGMTFLGHRFSMVIYGEGNKVSVKDQSGSLYGFLSSCRRADQTVLYCGDIDRAGINIFSRLCEADPELQILPFQELYLEMIHLAPEDLSEAEDTEDHRDRTYDSSFLDFFAGTDRKRIHQVLEKNKRVPQEIVNRIEVRRLLG</sequence>
<dbReference type="InterPro" id="IPR024534">
    <property type="entry name" value="JetD_C"/>
</dbReference>
<proteinExistence type="predicted"/>
<dbReference type="AlphaFoldDB" id="A0A7X2TGV1"/>
<feature type="domain" description="Wadjet protein JetD C-terminal" evidence="1">
    <location>
        <begin position="216"/>
        <end position="340"/>
    </location>
</feature>
<organism evidence="2 3">
    <name type="scientific">Stecheria intestinalis</name>
    <dbReference type="NCBI Taxonomy" id="2606630"/>
    <lineage>
        <taxon>Bacteria</taxon>
        <taxon>Bacillati</taxon>
        <taxon>Bacillota</taxon>
        <taxon>Erysipelotrichia</taxon>
        <taxon>Erysipelotrichales</taxon>
        <taxon>Erysipelotrichaceae</taxon>
        <taxon>Stecheria</taxon>
    </lineage>
</organism>
<evidence type="ECO:0000313" key="2">
    <source>
        <dbReference type="EMBL" id="MSS58881.1"/>
    </source>
</evidence>
<accession>A0A7X2TGV1</accession>
<dbReference type="Proteomes" id="UP000461880">
    <property type="component" value="Unassembled WGS sequence"/>
</dbReference>
<evidence type="ECO:0000259" key="1">
    <source>
        <dbReference type="Pfam" id="PF09983"/>
    </source>
</evidence>
<reference evidence="2 3" key="1">
    <citation type="submission" date="2019-08" db="EMBL/GenBank/DDBJ databases">
        <title>In-depth cultivation of the pig gut microbiome towards novel bacterial diversity and tailored functional studies.</title>
        <authorList>
            <person name="Wylensek D."/>
            <person name="Hitch T.C.A."/>
            <person name="Clavel T."/>
        </authorList>
    </citation>
    <scope>NUCLEOTIDE SEQUENCE [LARGE SCALE GENOMIC DNA]</scope>
    <source>
        <strain evidence="2 3">Oil+RF-744-GAM-WT-6</strain>
    </source>
</reference>
<dbReference type="Pfam" id="PF09983">
    <property type="entry name" value="JetD_C"/>
    <property type="match status" value="1"/>
</dbReference>
<comment type="caution">
    <text evidence="2">The sequence shown here is derived from an EMBL/GenBank/DDBJ whole genome shotgun (WGS) entry which is preliminary data.</text>
</comment>
<protein>
    <recommendedName>
        <fullName evidence="1">Wadjet protein JetD C-terminal domain-containing protein</fullName>
    </recommendedName>
</protein>
<name>A0A7X2TGV1_9FIRM</name>
<gene>
    <name evidence="2" type="ORF">FYJ51_08165</name>
</gene>
<keyword evidence="3" id="KW-1185">Reference proteome</keyword>